<dbReference type="GO" id="GO:0020037">
    <property type="term" value="F:heme binding"/>
    <property type="evidence" value="ECO:0007669"/>
    <property type="project" value="InterPro"/>
</dbReference>
<accession>A0A2S4MLT1</accession>
<evidence type="ECO:0000313" key="10">
    <source>
        <dbReference type="Proteomes" id="UP000237381"/>
    </source>
</evidence>
<feature type="domain" description="Cytochrome c" evidence="8">
    <location>
        <begin position="48"/>
        <end position="135"/>
    </location>
</feature>
<dbReference type="EMBL" id="PQGA01000001">
    <property type="protein sequence ID" value="POR55724.1"/>
    <property type="molecule type" value="Genomic_DNA"/>
</dbReference>
<dbReference type="GO" id="GO:0009055">
    <property type="term" value="F:electron transfer activity"/>
    <property type="evidence" value="ECO:0007669"/>
    <property type="project" value="InterPro"/>
</dbReference>
<evidence type="ECO:0000256" key="7">
    <source>
        <dbReference type="SAM" id="SignalP"/>
    </source>
</evidence>
<sequence length="142" mass="15064">MNKPSYTAPAVRAGARAYTRDSLFKAAVLASGAAALAATLALQPAHAADASNGKVLADSHNCAACHGVNLNKPVSPEYPKLAGQHADYIYWALRQYQMGNGNPHLGRSNPIMQAQVQSLSQSDMKDLAAYIESLKGDLIDKK</sequence>
<keyword evidence="5 6" id="KW-0408">Iron</keyword>
<dbReference type="Proteomes" id="UP000237381">
    <property type="component" value="Unassembled WGS sequence"/>
</dbReference>
<organism evidence="9 10">
    <name type="scientific">Paraburkholderia eburnea</name>
    <dbReference type="NCBI Taxonomy" id="1189126"/>
    <lineage>
        <taxon>Bacteria</taxon>
        <taxon>Pseudomonadati</taxon>
        <taxon>Pseudomonadota</taxon>
        <taxon>Betaproteobacteria</taxon>
        <taxon>Burkholderiales</taxon>
        <taxon>Burkholderiaceae</taxon>
        <taxon>Paraburkholderia</taxon>
    </lineage>
</organism>
<dbReference type="InterPro" id="IPR050597">
    <property type="entry name" value="Cytochrome_c_Oxidase_Subunit"/>
</dbReference>
<evidence type="ECO:0000256" key="5">
    <source>
        <dbReference type="ARBA" id="ARBA00023004"/>
    </source>
</evidence>
<dbReference type="PANTHER" id="PTHR33751">
    <property type="entry name" value="CBB3-TYPE CYTOCHROME C OXIDASE SUBUNIT FIXP"/>
    <property type="match status" value="1"/>
</dbReference>
<dbReference type="PROSITE" id="PS51318">
    <property type="entry name" value="TAT"/>
    <property type="match status" value="1"/>
</dbReference>
<dbReference type="SUPFAM" id="SSF46626">
    <property type="entry name" value="Cytochrome c"/>
    <property type="match status" value="1"/>
</dbReference>
<evidence type="ECO:0000259" key="8">
    <source>
        <dbReference type="PROSITE" id="PS51007"/>
    </source>
</evidence>
<dbReference type="PANTHER" id="PTHR33751:SF9">
    <property type="entry name" value="CYTOCHROME C4"/>
    <property type="match status" value="1"/>
</dbReference>
<dbReference type="InterPro" id="IPR009056">
    <property type="entry name" value="Cyt_c-like_dom"/>
</dbReference>
<evidence type="ECO:0000256" key="6">
    <source>
        <dbReference type="PROSITE-ProRule" id="PRU00433"/>
    </source>
</evidence>
<dbReference type="OrthoDB" id="8777614at2"/>
<dbReference type="AlphaFoldDB" id="A0A2S4MLT1"/>
<keyword evidence="3 6" id="KW-0479">Metal-binding</keyword>
<dbReference type="GO" id="GO:0046872">
    <property type="term" value="F:metal ion binding"/>
    <property type="evidence" value="ECO:0007669"/>
    <property type="project" value="UniProtKB-KW"/>
</dbReference>
<keyword evidence="2 6" id="KW-0349">Heme</keyword>
<dbReference type="RefSeq" id="WP_103701536.1">
    <property type="nucleotide sequence ID" value="NZ_PQGA01000001.1"/>
</dbReference>
<dbReference type="Pfam" id="PF00034">
    <property type="entry name" value="Cytochrom_C"/>
    <property type="match status" value="1"/>
</dbReference>
<gene>
    <name evidence="9" type="ORF">B0G62_101118</name>
</gene>
<keyword evidence="4" id="KW-0249">Electron transport</keyword>
<evidence type="ECO:0000313" key="9">
    <source>
        <dbReference type="EMBL" id="POR55724.1"/>
    </source>
</evidence>
<name>A0A2S4MLT1_9BURK</name>
<keyword evidence="7" id="KW-0732">Signal</keyword>
<feature type="signal peptide" evidence="7">
    <location>
        <begin position="1"/>
        <end position="47"/>
    </location>
</feature>
<keyword evidence="1" id="KW-0813">Transport</keyword>
<keyword evidence="10" id="KW-1185">Reference proteome</keyword>
<comment type="caution">
    <text evidence="9">The sequence shown here is derived from an EMBL/GenBank/DDBJ whole genome shotgun (WGS) entry which is preliminary data.</text>
</comment>
<reference evidence="9 10" key="1">
    <citation type="submission" date="2018-01" db="EMBL/GenBank/DDBJ databases">
        <title>Genomic Encyclopedia of Type Strains, Phase III (KMG-III): the genomes of soil and plant-associated and newly described type strains.</title>
        <authorList>
            <person name="Whitman W."/>
        </authorList>
    </citation>
    <scope>NUCLEOTIDE SEQUENCE [LARGE SCALE GENOMIC DNA]</scope>
    <source>
        <strain evidence="9 10">JCM 18070</strain>
    </source>
</reference>
<evidence type="ECO:0000256" key="1">
    <source>
        <dbReference type="ARBA" id="ARBA00022448"/>
    </source>
</evidence>
<dbReference type="PROSITE" id="PS51007">
    <property type="entry name" value="CYTC"/>
    <property type="match status" value="1"/>
</dbReference>
<evidence type="ECO:0000256" key="2">
    <source>
        <dbReference type="ARBA" id="ARBA00022617"/>
    </source>
</evidence>
<protein>
    <submittedName>
        <fullName evidence="9">Cytochrome c553</fullName>
    </submittedName>
</protein>
<dbReference type="InterPro" id="IPR036909">
    <property type="entry name" value="Cyt_c-like_dom_sf"/>
</dbReference>
<feature type="chain" id="PRO_5015622426" evidence="7">
    <location>
        <begin position="48"/>
        <end position="142"/>
    </location>
</feature>
<dbReference type="InterPro" id="IPR006311">
    <property type="entry name" value="TAT_signal"/>
</dbReference>
<evidence type="ECO:0000256" key="4">
    <source>
        <dbReference type="ARBA" id="ARBA00022982"/>
    </source>
</evidence>
<evidence type="ECO:0000256" key="3">
    <source>
        <dbReference type="ARBA" id="ARBA00022723"/>
    </source>
</evidence>
<dbReference type="Gene3D" id="1.10.760.10">
    <property type="entry name" value="Cytochrome c-like domain"/>
    <property type="match status" value="1"/>
</dbReference>
<proteinExistence type="predicted"/>